<dbReference type="Gene3D" id="1.10.10.60">
    <property type="entry name" value="Homeodomain-like"/>
    <property type="match status" value="1"/>
</dbReference>
<evidence type="ECO:0000256" key="1">
    <source>
        <dbReference type="ARBA" id="ARBA00023015"/>
    </source>
</evidence>
<dbReference type="PROSITE" id="PS50977">
    <property type="entry name" value="HTH_TETR_2"/>
    <property type="match status" value="1"/>
</dbReference>
<keyword evidence="7" id="KW-1185">Reference proteome</keyword>
<evidence type="ECO:0000313" key="7">
    <source>
        <dbReference type="Proteomes" id="UP001304769"/>
    </source>
</evidence>
<evidence type="ECO:0000256" key="3">
    <source>
        <dbReference type="ARBA" id="ARBA00023163"/>
    </source>
</evidence>
<dbReference type="RefSeq" id="WP_323279498.1">
    <property type="nucleotide sequence ID" value="NZ_JAYGGQ010000009.1"/>
</dbReference>
<comment type="caution">
    <text evidence="6">The sequence shown here is derived from an EMBL/GenBank/DDBJ whole genome shotgun (WGS) entry which is preliminary data.</text>
</comment>
<dbReference type="InterPro" id="IPR009057">
    <property type="entry name" value="Homeodomain-like_sf"/>
</dbReference>
<feature type="DNA-binding region" description="H-T-H motif" evidence="4">
    <location>
        <begin position="33"/>
        <end position="52"/>
    </location>
</feature>
<evidence type="ECO:0000259" key="5">
    <source>
        <dbReference type="PROSITE" id="PS50977"/>
    </source>
</evidence>
<dbReference type="PANTHER" id="PTHR30055:SF151">
    <property type="entry name" value="TRANSCRIPTIONAL REGULATORY PROTEIN"/>
    <property type="match status" value="1"/>
</dbReference>
<keyword evidence="1" id="KW-0805">Transcription regulation</keyword>
<evidence type="ECO:0000256" key="4">
    <source>
        <dbReference type="PROSITE-ProRule" id="PRU00335"/>
    </source>
</evidence>
<protein>
    <submittedName>
        <fullName evidence="6">TetR/AcrR family transcriptional regulator</fullName>
    </submittedName>
</protein>
<dbReference type="EMBL" id="JAYGGQ010000009">
    <property type="protein sequence ID" value="MEA5455635.1"/>
    <property type="molecule type" value="Genomic_DNA"/>
</dbReference>
<organism evidence="6 7">
    <name type="scientific">Sinomonas terricola</name>
    <dbReference type="NCBI Taxonomy" id="3110330"/>
    <lineage>
        <taxon>Bacteria</taxon>
        <taxon>Bacillati</taxon>
        <taxon>Actinomycetota</taxon>
        <taxon>Actinomycetes</taxon>
        <taxon>Micrococcales</taxon>
        <taxon>Micrococcaceae</taxon>
        <taxon>Sinomonas</taxon>
    </lineage>
</organism>
<feature type="domain" description="HTH tetR-type" evidence="5">
    <location>
        <begin position="10"/>
        <end position="70"/>
    </location>
</feature>
<evidence type="ECO:0000256" key="2">
    <source>
        <dbReference type="ARBA" id="ARBA00023125"/>
    </source>
</evidence>
<sequence>MARAARRGAGLTRDEIIAKAMALADSDGFDSLSMRRLGEALGVEAMSLYHHVPNKTALLDAMVDRVFEEIALPAGSDWKLGMSSRAHAQRLALRRHPWALRLLESRATPGPANLRHHDDVLGYLRDAGFGVRAAGHAYALLDAFVYGFVVQEQALPFDAETGPQLASSLLDGAAGTGFPHLEEFMRAVVVPGGYDFADEFEVGLSLVLDALENLRKRP</sequence>
<keyword evidence="3" id="KW-0804">Transcription</keyword>
<dbReference type="InterPro" id="IPR036271">
    <property type="entry name" value="Tet_transcr_reg_TetR-rel_C_sf"/>
</dbReference>
<dbReference type="InterPro" id="IPR001647">
    <property type="entry name" value="HTH_TetR"/>
</dbReference>
<name>A0ABU5T7M0_9MICC</name>
<gene>
    <name evidence="6" type="ORF">SPF06_12955</name>
</gene>
<dbReference type="Gene3D" id="1.10.357.10">
    <property type="entry name" value="Tetracycline Repressor, domain 2"/>
    <property type="match status" value="1"/>
</dbReference>
<keyword evidence="2 4" id="KW-0238">DNA-binding</keyword>
<accession>A0ABU5T7M0</accession>
<dbReference type="Pfam" id="PF02909">
    <property type="entry name" value="TetR_C_1"/>
    <property type="match status" value="1"/>
</dbReference>
<dbReference type="SUPFAM" id="SSF48498">
    <property type="entry name" value="Tetracyclin repressor-like, C-terminal domain"/>
    <property type="match status" value="1"/>
</dbReference>
<dbReference type="SUPFAM" id="SSF46689">
    <property type="entry name" value="Homeodomain-like"/>
    <property type="match status" value="1"/>
</dbReference>
<dbReference type="InterPro" id="IPR050109">
    <property type="entry name" value="HTH-type_TetR-like_transc_reg"/>
</dbReference>
<dbReference type="Pfam" id="PF00440">
    <property type="entry name" value="TetR_N"/>
    <property type="match status" value="1"/>
</dbReference>
<dbReference type="Proteomes" id="UP001304769">
    <property type="component" value="Unassembled WGS sequence"/>
</dbReference>
<proteinExistence type="predicted"/>
<dbReference type="InterPro" id="IPR004111">
    <property type="entry name" value="Repressor_TetR_C"/>
</dbReference>
<reference evidence="6 7" key="1">
    <citation type="submission" date="2023-12" db="EMBL/GenBank/DDBJ databases">
        <title>Sinomonas terricola sp. nov, isolated from litchi orchard soil in Guangdong, PR China.</title>
        <authorList>
            <person name="Jiaxin W."/>
            <person name="Yang Z."/>
            <person name="Honghui Z."/>
        </authorList>
    </citation>
    <scope>NUCLEOTIDE SEQUENCE [LARGE SCALE GENOMIC DNA]</scope>
    <source>
        <strain evidence="6 7">JGH33</strain>
    </source>
</reference>
<evidence type="ECO:0000313" key="6">
    <source>
        <dbReference type="EMBL" id="MEA5455635.1"/>
    </source>
</evidence>
<dbReference type="PANTHER" id="PTHR30055">
    <property type="entry name" value="HTH-TYPE TRANSCRIPTIONAL REGULATOR RUTR"/>
    <property type="match status" value="1"/>
</dbReference>